<dbReference type="Pfam" id="PF00580">
    <property type="entry name" value="UvrD-helicase"/>
    <property type="match status" value="1"/>
</dbReference>
<dbReference type="Proteomes" id="UP000275749">
    <property type="component" value="Unassembled WGS sequence"/>
</dbReference>
<feature type="domain" description="UvrD-like helicase ATP-binding" evidence="12">
    <location>
        <begin position="22"/>
        <end position="303"/>
    </location>
</feature>
<comment type="catalytic activity">
    <reaction evidence="9">
        <text>ATP + H2O = ADP + phosphate + H(+)</text>
        <dbReference type="Rhea" id="RHEA:13065"/>
        <dbReference type="ChEBI" id="CHEBI:15377"/>
        <dbReference type="ChEBI" id="CHEBI:15378"/>
        <dbReference type="ChEBI" id="CHEBI:30616"/>
        <dbReference type="ChEBI" id="CHEBI:43474"/>
        <dbReference type="ChEBI" id="CHEBI:456216"/>
        <dbReference type="EC" id="5.6.2.4"/>
    </reaction>
</comment>
<evidence type="ECO:0000256" key="2">
    <source>
        <dbReference type="ARBA" id="ARBA00022741"/>
    </source>
</evidence>
<dbReference type="InterPro" id="IPR014017">
    <property type="entry name" value="DNA_helicase_UvrD-like_C"/>
</dbReference>
<dbReference type="PROSITE" id="PS50967">
    <property type="entry name" value="HRDC"/>
    <property type="match status" value="1"/>
</dbReference>
<dbReference type="GO" id="GO:0005829">
    <property type="term" value="C:cytosol"/>
    <property type="evidence" value="ECO:0007669"/>
    <property type="project" value="TreeGrafter"/>
</dbReference>
<keyword evidence="6" id="KW-0413">Isomerase</keyword>
<evidence type="ECO:0000313" key="14">
    <source>
        <dbReference type="EMBL" id="ROR52918.1"/>
    </source>
</evidence>
<dbReference type="PANTHER" id="PTHR11070">
    <property type="entry name" value="UVRD / RECB / PCRA DNA HELICASE FAMILY MEMBER"/>
    <property type="match status" value="1"/>
</dbReference>
<dbReference type="PANTHER" id="PTHR11070:SF69">
    <property type="entry name" value="ATP-DEPENDENT DNA HELICASE UVRD2"/>
    <property type="match status" value="1"/>
</dbReference>
<dbReference type="Pfam" id="PF00570">
    <property type="entry name" value="HRDC"/>
    <property type="match status" value="1"/>
</dbReference>
<dbReference type="GO" id="GO:0033202">
    <property type="term" value="C:DNA helicase complex"/>
    <property type="evidence" value="ECO:0007669"/>
    <property type="project" value="TreeGrafter"/>
</dbReference>
<keyword evidence="4 10" id="KW-0347">Helicase</keyword>
<evidence type="ECO:0000256" key="10">
    <source>
        <dbReference type="PROSITE-ProRule" id="PRU00560"/>
    </source>
</evidence>
<dbReference type="Gene3D" id="3.40.50.300">
    <property type="entry name" value="P-loop containing nucleotide triphosphate hydrolases"/>
    <property type="match status" value="3"/>
</dbReference>
<dbReference type="Gene3D" id="1.10.10.160">
    <property type="match status" value="1"/>
</dbReference>
<reference evidence="14 15" key="1">
    <citation type="submission" date="2018-11" db="EMBL/GenBank/DDBJ databases">
        <title>Sequencing the genomes of 1000 actinobacteria strains.</title>
        <authorList>
            <person name="Klenk H.-P."/>
        </authorList>
    </citation>
    <scope>NUCLEOTIDE SEQUENCE [LARGE SCALE GENOMIC DNA]</scope>
    <source>
        <strain evidence="14 15">DSM 10546</strain>
    </source>
</reference>
<dbReference type="GO" id="GO:0016887">
    <property type="term" value="F:ATP hydrolysis activity"/>
    <property type="evidence" value="ECO:0007669"/>
    <property type="project" value="RHEA"/>
</dbReference>
<evidence type="ECO:0000256" key="4">
    <source>
        <dbReference type="ARBA" id="ARBA00022806"/>
    </source>
</evidence>
<accession>A0A3N1ZQH0</accession>
<dbReference type="InterPro" id="IPR014016">
    <property type="entry name" value="UvrD-like_ATP-bd"/>
</dbReference>
<keyword evidence="2 10" id="KW-0547">Nucleotide-binding</keyword>
<dbReference type="PROSITE" id="PS51198">
    <property type="entry name" value="UVRD_HELICASE_ATP_BIND"/>
    <property type="match status" value="1"/>
</dbReference>
<dbReference type="RefSeq" id="WP_123574581.1">
    <property type="nucleotide sequence ID" value="NZ_RKHG01000001.1"/>
</dbReference>
<dbReference type="InterPro" id="IPR044876">
    <property type="entry name" value="HRDC_dom_sf"/>
</dbReference>
<dbReference type="InterPro" id="IPR000212">
    <property type="entry name" value="DNA_helicase_UvrD/REP"/>
</dbReference>
<dbReference type="InterPro" id="IPR013986">
    <property type="entry name" value="DExx_box_DNA_helicase_dom_sf"/>
</dbReference>
<dbReference type="GO" id="GO:0003677">
    <property type="term" value="F:DNA binding"/>
    <property type="evidence" value="ECO:0007669"/>
    <property type="project" value="InterPro"/>
</dbReference>
<dbReference type="CDD" id="cd18807">
    <property type="entry name" value="SF1_C_UvrD"/>
    <property type="match status" value="1"/>
</dbReference>
<comment type="similarity">
    <text evidence="1">Belongs to the helicase family. UvrD subfamily.</text>
</comment>
<protein>
    <recommendedName>
        <fullName evidence="8">DNA 3'-5' helicase</fullName>
        <ecNumber evidence="8">5.6.2.4</ecNumber>
    </recommendedName>
</protein>
<evidence type="ECO:0000256" key="1">
    <source>
        <dbReference type="ARBA" id="ARBA00009922"/>
    </source>
</evidence>
<evidence type="ECO:0000259" key="11">
    <source>
        <dbReference type="PROSITE" id="PS50967"/>
    </source>
</evidence>
<dbReference type="Gene3D" id="1.10.150.80">
    <property type="entry name" value="HRDC domain"/>
    <property type="match status" value="1"/>
</dbReference>
<keyword evidence="3 10" id="KW-0378">Hydrolase</keyword>
<dbReference type="SUPFAM" id="SSF47819">
    <property type="entry name" value="HRDC-like"/>
    <property type="match status" value="1"/>
</dbReference>
<feature type="binding site" evidence="10">
    <location>
        <begin position="43"/>
        <end position="50"/>
    </location>
    <ligand>
        <name>ATP</name>
        <dbReference type="ChEBI" id="CHEBI:30616"/>
    </ligand>
</feature>
<evidence type="ECO:0000259" key="13">
    <source>
        <dbReference type="PROSITE" id="PS51217"/>
    </source>
</evidence>
<organism evidence="14 15">
    <name type="scientific">Luteococcus japonicus</name>
    <dbReference type="NCBI Taxonomy" id="33984"/>
    <lineage>
        <taxon>Bacteria</taxon>
        <taxon>Bacillati</taxon>
        <taxon>Actinomycetota</taxon>
        <taxon>Actinomycetes</taxon>
        <taxon>Propionibacteriales</taxon>
        <taxon>Propionibacteriaceae</taxon>
        <taxon>Luteococcus</taxon>
    </lineage>
</organism>
<feature type="domain" description="UvrD-like helicase C-terminal" evidence="13">
    <location>
        <begin position="304"/>
        <end position="556"/>
    </location>
</feature>
<evidence type="ECO:0000256" key="9">
    <source>
        <dbReference type="ARBA" id="ARBA00048988"/>
    </source>
</evidence>
<dbReference type="InterPro" id="IPR027417">
    <property type="entry name" value="P-loop_NTPase"/>
</dbReference>
<dbReference type="EMBL" id="RKHG01000001">
    <property type="protein sequence ID" value="ROR52918.1"/>
    <property type="molecule type" value="Genomic_DNA"/>
</dbReference>
<dbReference type="Pfam" id="PF13361">
    <property type="entry name" value="UvrD_C"/>
    <property type="match status" value="2"/>
</dbReference>
<dbReference type="GO" id="GO:0043138">
    <property type="term" value="F:3'-5' DNA helicase activity"/>
    <property type="evidence" value="ECO:0007669"/>
    <property type="project" value="UniProtKB-EC"/>
</dbReference>
<dbReference type="InterPro" id="IPR002121">
    <property type="entry name" value="HRDC_dom"/>
</dbReference>
<dbReference type="InterPro" id="IPR010997">
    <property type="entry name" value="HRDC-like_sf"/>
</dbReference>
<sequence length="718" mass="77788">MSGATAKVCPVPNPLHPDAVLEALDPEQREVATTFDTPVAVIAGAGTGKTRAITHRIAYGALTGTLDTRSVLAVTFTTRAAGEMRARLRQLGAGNVQARTFHSAALRQIQFFWPKAYGVELPEVTDRRMGLVAEAASRCGLKVDTGLLRDLMGEVSWAKVSNVTAGDYPAIARAANRTLAGADPEMVAKVFTAYERVKRNRGQIDFDDILLCTAALLGEHEQVAAQVRGQYRHFVVDEYQDVSPLQQSVLNLWLGERRDLCVVGDPHQSIHAFAGARADFLTGFAAAHPGTKVVRLVRDYRSTPQVVELANRVMAPRGRRPEIGAPLGGVQLVAQQPSGPAVEFGSHPEEADEARTIAQWLAARNADGVKWREMAVLFRINAQSPALEAALSEKNIPYLVRGSEKFYERTEIKQALAQLRAAVRAEPEGPGLPLLKDVLAGVGWSAEPPEGSGSVREKWESLNALVELARDIAVENPEFGLVELVGALAERAALQQAPVSQGVTLSTLHASKGLEWDAVCLFGMQEGTLPFVLATTDEQLAEEKRLLYVGITRARRHLRISWSRSRSGGRGNRGPSRFLDGLTPAALAQQAQAAAVPKRRSMRSAQSQTCRVCGKGLVSGAERKLGRHTDCPSDYDEALLARLKAWRKAIAQAASMPAFVIFTDATLLAIAEQEPRDERALLKVSGVGRTKVDRYGEALLAIVDGRTPEGLEEALFEQ</sequence>
<dbReference type="AlphaFoldDB" id="A0A3N1ZQH0"/>
<comment type="caution">
    <text evidence="14">The sequence shown here is derived from an EMBL/GenBank/DDBJ whole genome shotgun (WGS) entry which is preliminary data.</text>
</comment>
<evidence type="ECO:0000256" key="7">
    <source>
        <dbReference type="ARBA" id="ARBA00034617"/>
    </source>
</evidence>
<dbReference type="EC" id="5.6.2.4" evidence="8"/>
<name>A0A3N1ZQH0_9ACTN</name>
<gene>
    <name evidence="14" type="ORF">EDD41_0031</name>
</gene>
<dbReference type="PROSITE" id="PS51217">
    <property type="entry name" value="UVRD_HELICASE_CTER"/>
    <property type="match status" value="1"/>
</dbReference>
<feature type="domain" description="HRDC" evidence="11">
    <location>
        <begin position="633"/>
        <end position="713"/>
    </location>
</feature>
<keyword evidence="5 10" id="KW-0067">ATP-binding</keyword>
<evidence type="ECO:0000313" key="15">
    <source>
        <dbReference type="Proteomes" id="UP000275749"/>
    </source>
</evidence>
<dbReference type="GO" id="GO:0000725">
    <property type="term" value="P:recombinational repair"/>
    <property type="evidence" value="ECO:0007669"/>
    <property type="project" value="TreeGrafter"/>
</dbReference>
<evidence type="ECO:0000256" key="3">
    <source>
        <dbReference type="ARBA" id="ARBA00022801"/>
    </source>
</evidence>
<dbReference type="Gene3D" id="1.10.486.10">
    <property type="entry name" value="PCRA, domain 4"/>
    <property type="match status" value="2"/>
</dbReference>
<evidence type="ECO:0000256" key="6">
    <source>
        <dbReference type="ARBA" id="ARBA00023235"/>
    </source>
</evidence>
<dbReference type="SMART" id="SM00341">
    <property type="entry name" value="HRDC"/>
    <property type="match status" value="1"/>
</dbReference>
<comment type="catalytic activity">
    <reaction evidence="7">
        <text>Couples ATP hydrolysis with the unwinding of duplex DNA by translocating in the 3'-5' direction.</text>
        <dbReference type="EC" id="5.6.2.4"/>
    </reaction>
</comment>
<dbReference type="CDD" id="cd17932">
    <property type="entry name" value="DEXQc_UvrD"/>
    <property type="match status" value="1"/>
</dbReference>
<evidence type="ECO:0000256" key="8">
    <source>
        <dbReference type="ARBA" id="ARBA00034808"/>
    </source>
</evidence>
<dbReference type="SUPFAM" id="SSF52540">
    <property type="entry name" value="P-loop containing nucleoside triphosphate hydrolases"/>
    <property type="match status" value="1"/>
</dbReference>
<evidence type="ECO:0000259" key="12">
    <source>
        <dbReference type="PROSITE" id="PS51198"/>
    </source>
</evidence>
<proteinExistence type="inferred from homology"/>
<evidence type="ECO:0000256" key="5">
    <source>
        <dbReference type="ARBA" id="ARBA00022840"/>
    </source>
</evidence>
<dbReference type="GO" id="GO:0005524">
    <property type="term" value="F:ATP binding"/>
    <property type="evidence" value="ECO:0007669"/>
    <property type="project" value="UniProtKB-UniRule"/>
</dbReference>